<evidence type="ECO:0000259" key="4">
    <source>
        <dbReference type="Pfam" id="PF02872"/>
    </source>
</evidence>
<dbReference type="PANTHER" id="PTHR11575:SF6">
    <property type="entry name" value="2',3'-CYCLIC-NUCLEOTIDE 2'-PHOSPHODIESTERASE_3'-NUCLEOTIDASE"/>
    <property type="match status" value="1"/>
</dbReference>
<comment type="caution">
    <text evidence="5">The sequence shown here is derived from an EMBL/GenBank/DDBJ whole genome shotgun (WGS) entry which is preliminary data.</text>
</comment>
<evidence type="ECO:0000256" key="2">
    <source>
        <dbReference type="RuleBase" id="RU362119"/>
    </source>
</evidence>
<keyword evidence="2" id="KW-0378">Hydrolase</keyword>
<feature type="domain" description="Calcineurin-like phosphoesterase" evidence="3">
    <location>
        <begin position="7"/>
        <end position="234"/>
    </location>
</feature>
<dbReference type="PRINTS" id="PR01607">
    <property type="entry name" value="APYRASEFAMLY"/>
</dbReference>
<dbReference type="GO" id="GO:0000166">
    <property type="term" value="F:nucleotide binding"/>
    <property type="evidence" value="ECO:0007669"/>
    <property type="project" value="UniProtKB-KW"/>
</dbReference>
<dbReference type="PANTHER" id="PTHR11575">
    <property type="entry name" value="5'-NUCLEOTIDASE-RELATED"/>
    <property type="match status" value="1"/>
</dbReference>
<evidence type="ECO:0000313" key="6">
    <source>
        <dbReference type="Proteomes" id="UP000077134"/>
    </source>
</evidence>
<dbReference type="GO" id="GO:0009166">
    <property type="term" value="P:nucleotide catabolic process"/>
    <property type="evidence" value="ECO:0007669"/>
    <property type="project" value="InterPro"/>
</dbReference>
<organism evidence="5 6">
    <name type="scientific">Paenibacillus crassostreae</name>
    <dbReference type="NCBI Taxonomy" id="1763538"/>
    <lineage>
        <taxon>Bacteria</taxon>
        <taxon>Bacillati</taxon>
        <taxon>Bacillota</taxon>
        <taxon>Bacilli</taxon>
        <taxon>Bacillales</taxon>
        <taxon>Paenibacillaceae</taxon>
        <taxon>Paenibacillus</taxon>
    </lineage>
</organism>
<dbReference type="Pfam" id="PF00149">
    <property type="entry name" value="Metallophos"/>
    <property type="match status" value="1"/>
</dbReference>
<dbReference type="SUPFAM" id="SSF56300">
    <property type="entry name" value="Metallo-dependent phosphatases"/>
    <property type="match status" value="1"/>
</dbReference>
<dbReference type="InterPro" id="IPR029052">
    <property type="entry name" value="Metallo-depent_PP-like"/>
</dbReference>
<dbReference type="Proteomes" id="UP000077134">
    <property type="component" value="Unassembled WGS sequence"/>
</dbReference>
<dbReference type="KEGG" id="pcx:LPB68_08505"/>
<dbReference type="EMBL" id="LSFN01000044">
    <property type="protein sequence ID" value="OAB70977.1"/>
    <property type="molecule type" value="Genomic_DNA"/>
</dbReference>
<keyword evidence="1" id="KW-0732">Signal</keyword>
<evidence type="ECO:0000259" key="3">
    <source>
        <dbReference type="Pfam" id="PF00149"/>
    </source>
</evidence>
<keyword evidence="6" id="KW-1185">Reference proteome</keyword>
<dbReference type="GO" id="GO:0030288">
    <property type="term" value="C:outer membrane-bounded periplasmic space"/>
    <property type="evidence" value="ECO:0007669"/>
    <property type="project" value="TreeGrafter"/>
</dbReference>
<dbReference type="AlphaFoldDB" id="A0A167AG12"/>
<name>A0A167AG12_9BACL</name>
<dbReference type="InterPro" id="IPR036907">
    <property type="entry name" value="5'-Nucleotdase_C_sf"/>
</dbReference>
<evidence type="ECO:0000313" key="5">
    <source>
        <dbReference type="EMBL" id="OAB70977.1"/>
    </source>
</evidence>
<dbReference type="InterPro" id="IPR004843">
    <property type="entry name" value="Calcineurin-like_PHP"/>
</dbReference>
<protein>
    <submittedName>
        <fullName evidence="5">Bifunctional metallophosphatase/5'-nucleotidase</fullName>
    </submittedName>
</protein>
<dbReference type="InterPro" id="IPR006179">
    <property type="entry name" value="5_nucleotidase/apyrase"/>
</dbReference>
<dbReference type="Gene3D" id="3.60.21.10">
    <property type="match status" value="1"/>
</dbReference>
<dbReference type="SUPFAM" id="SSF55816">
    <property type="entry name" value="5'-nucleotidase (syn. UDP-sugar hydrolase), C-terminal domain"/>
    <property type="match status" value="1"/>
</dbReference>
<dbReference type="GO" id="GO:0016787">
    <property type="term" value="F:hydrolase activity"/>
    <property type="evidence" value="ECO:0007669"/>
    <property type="project" value="UniProtKB-KW"/>
</dbReference>
<feature type="domain" description="5'-Nucleotidase C-terminal" evidence="4">
    <location>
        <begin position="310"/>
        <end position="479"/>
    </location>
</feature>
<gene>
    <name evidence="5" type="ORF">PNBC_20655</name>
</gene>
<sequence length="518" mass="58715">MSTQKIQILVTSDVHGYLMPTTYRGITEPVGLAKAASLIEQLRQQHPTVLIDNGDLIQGSPLTYYHQRFHPEQSNPIINAANALHYDLAVFGNHEFNYGLPVLENTIKASHFPWLSANIYTQDGATWMNPYLIQEVAGIRIGFIGVTTHFVSIWEDPSHIEGLSFENAFDSAKKWLGIMKEKEQVDITVLCYHGGFAHDLTSGNLLEPDTGENEGYRMCKELDFDIMITGHQHREICTQAFGKSIVQPGTKAVCVAGITIDVEMINGTKQMIQHEPKLYYVDDHTLLDERVVREAREMHLFTEQWLDEPIGSITGNLRYNNAFDVRVNKHPYIEFLQHVQMHVANASISCTSLFHDQPGGFNDQVTMRDIVTNYIYPNTLKVLQVTGQHIHDALEQCASYFAIQDGHLAVNPTFLQPKAQPYNYDMWEGIAYIIDVRQPIGHRIISVDYQGKPIDLNGNYEVVMNNYRATGAGNFPYFADCPVIKDIQTDMTEIIADYFAEFPVVLATCVPNWKVIWD</sequence>
<keyword evidence="2" id="KW-0547">Nucleotide-binding</keyword>
<proteinExistence type="inferred from homology"/>
<reference evidence="5 6" key="1">
    <citation type="submission" date="2016-02" db="EMBL/GenBank/DDBJ databases">
        <title>Paenibacillus sp. LPB0068, isolated from Crassostrea gigas.</title>
        <authorList>
            <person name="Shin S.-K."/>
            <person name="Yi H."/>
        </authorList>
    </citation>
    <scope>NUCLEOTIDE SEQUENCE [LARGE SCALE GENOMIC DNA]</scope>
    <source>
        <strain evidence="5 6">LPB0068</strain>
    </source>
</reference>
<dbReference type="RefSeq" id="WP_068661322.1">
    <property type="nucleotide sequence ID" value="NZ_CP017770.1"/>
</dbReference>
<dbReference type="Gene3D" id="3.90.780.10">
    <property type="entry name" value="5'-Nucleotidase, C-terminal domain"/>
    <property type="match status" value="1"/>
</dbReference>
<accession>A0A167AG12</accession>
<dbReference type="InterPro" id="IPR008334">
    <property type="entry name" value="5'-Nucleotdase_C"/>
</dbReference>
<dbReference type="STRING" id="1763538.LPB68_08505"/>
<evidence type="ECO:0000256" key="1">
    <source>
        <dbReference type="ARBA" id="ARBA00022729"/>
    </source>
</evidence>
<comment type="similarity">
    <text evidence="2">Belongs to the 5'-nucleotidase family.</text>
</comment>
<dbReference type="Pfam" id="PF02872">
    <property type="entry name" value="5_nucleotid_C"/>
    <property type="match status" value="1"/>
</dbReference>